<name>A0A1F7XAK5_9BACT</name>
<evidence type="ECO:0000313" key="2">
    <source>
        <dbReference type="Proteomes" id="UP000179013"/>
    </source>
</evidence>
<sequence>MGGYGLVRNCIYIIENKTYRITCYGEPQLGKRGCIPILVPKIQALPLKPPWILLLMLTERMIIAKLVI</sequence>
<accession>A0A1F7XAK5</accession>
<organism evidence="1 2">
    <name type="scientific">Candidatus Woesebacteria bacterium RBG_16_39_8b</name>
    <dbReference type="NCBI Taxonomy" id="1802482"/>
    <lineage>
        <taxon>Bacteria</taxon>
        <taxon>Candidatus Woeseibacteriota</taxon>
    </lineage>
</organism>
<reference evidence="1 2" key="1">
    <citation type="journal article" date="2016" name="Nat. Commun.">
        <title>Thousands of microbial genomes shed light on interconnected biogeochemical processes in an aquifer system.</title>
        <authorList>
            <person name="Anantharaman K."/>
            <person name="Brown C.T."/>
            <person name="Hug L.A."/>
            <person name="Sharon I."/>
            <person name="Castelle C.J."/>
            <person name="Probst A.J."/>
            <person name="Thomas B.C."/>
            <person name="Singh A."/>
            <person name="Wilkins M.J."/>
            <person name="Karaoz U."/>
            <person name="Brodie E.L."/>
            <person name="Williams K.H."/>
            <person name="Hubbard S.S."/>
            <person name="Banfield J.F."/>
        </authorList>
    </citation>
    <scope>NUCLEOTIDE SEQUENCE [LARGE SCALE GENOMIC DNA]</scope>
</reference>
<evidence type="ECO:0000313" key="1">
    <source>
        <dbReference type="EMBL" id="OGM12060.1"/>
    </source>
</evidence>
<comment type="caution">
    <text evidence="1">The sequence shown here is derived from an EMBL/GenBank/DDBJ whole genome shotgun (WGS) entry which is preliminary data.</text>
</comment>
<protein>
    <submittedName>
        <fullName evidence="1">Uncharacterized protein</fullName>
    </submittedName>
</protein>
<proteinExistence type="predicted"/>
<dbReference type="Proteomes" id="UP000179013">
    <property type="component" value="Unassembled WGS sequence"/>
</dbReference>
<gene>
    <name evidence="1" type="ORF">A2V80_02340</name>
</gene>
<dbReference type="AlphaFoldDB" id="A0A1F7XAK5"/>
<dbReference type="EMBL" id="MGFU01000044">
    <property type="protein sequence ID" value="OGM12060.1"/>
    <property type="molecule type" value="Genomic_DNA"/>
</dbReference>